<keyword evidence="2" id="KW-0812">Transmembrane</keyword>
<feature type="compositionally biased region" description="Acidic residues" evidence="1">
    <location>
        <begin position="615"/>
        <end position="629"/>
    </location>
</feature>
<dbReference type="OrthoDB" id="410881at2759"/>
<feature type="transmembrane region" description="Helical" evidence="2">
    <location>
        <begin position="964"/>
        <end position="984"/>
    </location>
</feature>
<feature type="compositionally biased region" description="Low complexity" evidence="1">
    <location>
        <begin position="90"/>
        <end position="100"/>
    </location>
</feature>
<feature type="transmembrane region" description="Helical" evidence="2">
    <location>
        <begin position="317"/>
        <end position="343"/>
    </location>
</feature>
<feature type="region of interest" description="Disordered" evidence="1">
    <location>
        <begin position="55"/>
        <end position="103"/>
    </location>
</feature>
<feature type="region of interest" description="Disordered" evidence="1">
    <location>
        <begin position="384"/>
        <end position="408"/>
    </location>
</feature>
<dbReference type="AlphaFoldDB" id="A0A7J6M0U7"/>
<dbReference type="Proteomes" id="UP000591131">
    <property type="component" value="Unassembled WGS sequence"/>
</dbReference>
<keyword evidence="2" id="KW-0472">Membrane</keyword>
<protein>
    <submittedName>
        <fullName evidence="3">Uncharacterized protein</fullName>
    </submittedName>
</protein>
<reference evidence="3 4" key="1">
    <citation type="submission" date="2020-04" db="EMBL/GenBank/DDBJ databases">
        <title>Perkinsus chesapeaki whole genome sequence.</title>
        <authorList>
            <person name="Bogema D.R."/>
        </authorList>
    </citation>
    <scope>NUCLEOTIDE SEQUENCE [LARGE SCALE GENOMIC DNA]</scope>
    <source>
        <strain evidence="3">ATCC PRA-425</strain>
    </source>
</reference>
<accession>A0A7J6M0U7</accession>
<gene>
    <name evidence="3" type="ORF">FOL47_004734</name>
</gene>
<evidence type="ECO:0000256" key="2">
    <source>
        <dbReference type="SAM" id="Phobius"/>
    </source>
</evidence>
<sequence>MQGWRGPPRELVGNQLDTVDPLALSALLVPVGTRYSRKKFMTTVVCGLEEEEDTVNKMTPMDQQPYRRRPSRASQRGGGSGRDADVAVLGAPGASSSASPYDSLVRESRLRDRTQQAYQSESTPFADTSVPPYSISSCGLLSRSLVLSICLIVAFFVAACWKSLGISWLYDSSLSYSPVISCPNMGHYSSYKLDAPTCKVTVKNYSLYEWTFFDKYGDGLKAGDTQCQVPYIDQDAWSKAERDGTTIDNIIPIVCDWQMSCAEAVQEQPDGQCAVVITSPITGKTYFTHSCSELSTESYCDSKLTLDPAAMVAIRGVFLGMAFLIALTWVVVTPLGLGAAGFAHRWWKEGKVRMSECLMNERKAYREQVIDPIWDNFHNNAPPLPADSATDFGPPTAGGMSAKSSHSQASASTMYNQRAVLLSTPKSDQQKALEKSYGYLPRNDVQPVTTVDDMTVSAATDARHYRQFLFPRLAFNSGTWARKLRKYRALKEERVTGQEQAHAKTLRTFGVCCIIFGFFVIMIYICLWILPQHISGQYAMAWDVFTNGASVGKLTSFFFLLSFADVLYEWIILLATSITGFCRAIPGVGDTPSLPRWAKHSAASTAKTTGSSPSDFDDDDDDDDDDDLDCAEAGYVPGSSTCILLVVHRACFTKKSRKMFLATLKRAVSVAVNEDDVFVVDYGSELCPQDDTEMVTKEAFPDAHYLYVPEDSEALATYWASKYWIPFLFSRERCGDYIYALVIRSGDMLHKSFRVPERELLNNPYVKGLALGDRPNAVGVEAFYYDMIDASWCRAETLVSGSLTRPSGPVIWERNTLELVLGTAKDKIDPTLMGATLLEQRDTSKVKDWPTLPHASINDRGHQYTRTVMDGGLPRRVFCLLREFVLPSGWCNLTSLLLKPFYFAQLLYVLFDIMRPFLLGGMVVFDPLGFLVTLCVVAALLYVHAGIHLMVSFGSCTCTRTGDTLGRAWASFCGTLVSFLLYPLTKLLHDIIFRPSSLIYTIMEYTRYKYRSTMPIDESEAEGDSKRLAAAVAMPGNGALIPKTGEFSRQRRATTVDEERSVSSAPPVSTAEVFARMRMLGQKCKDDSGRHKLKRDPITGKKLLILR</sequence>
<name>A0A7J6M0U7_PERCH</name>
<keyword evidence="2" id="KW-1133">Transmembrane helix</keyword>
<feature type="transmembrane region" description="Helical" evidence="2">
    <location>
        <begin position="917"/>
        <end position="943"/>
    </location>
</feature>
<comment type="caution">
    <text evidence="3">The sequence shown here is derived from an EMBL/GenBank/DDBJ whole genome shotgun (WGS) entry which is preliminary data.</text>
</comment>
<proteinExistence type="predicted"/>
<keyword evidence="4" id="KW-1185">Reference proteome</keyword>
<evidence type="ECO:0000313" key="4">
    <source>
        <dbReference type="Proteomes" id="UP000591131"/>
    </source>
</evidence>
<organism evidence="3 4">
    <name type="scientific">Perkinsus chesapeaki</name>
    <name type="common">Clam parasite</name>
    <name type="synonym">Perkinsus andrewsi</name>
    <dbReference type="NCBI Taxonomy" id="330153"/>
    <lineage>
        <taxon>Eukaryota</taxon>
        <taxon>Sar</taxon>
        <taxon>Alveolata</taxon>
        <taxon>Perkinsozoa</taxon>
        <taxon>Perkinsea</taxon>
        <taxon>Perkinsida</taxon>
        <taxon>Perkinsidae</taxon>
        <taxon>Perkinsus</taxon>
    </lineage>
</organism>
<evidence type="ECO:0000256" key="1">
    <source>
        <dbReference type="SAM" id="MobiDB-lite"/>
    </source>
</evidence>
<feature type="transmembrane region" description="Helical" evidence="2">
    <location>
        <begin position="890"/>
        <end position="911"/>
    </location>
</feature>
<dbReference type="EMBL" id="JAAPAO010000269">
    <property type="protein sequence ID" value="KAF4665159.1"/>
    <property type="molecule type" value="Genomic_DNA"/>
</dbReference>
<evidence type="ECO:0000313" key="3">
    <source>
        <dbReference type="EMBL" id="KAF4665159.1"/>
    </source>
</evidence>
<feature type="compositionally biased region" description="Low complexity" evidence="1">
    <location>
        <begin position="604"/>
        <end position="614"/>
    </location>
</feature>
<feature type="transmembrane region" description="Helical" evidence="2">
    <location>
        <begin position="550"/>
        <end position="568"/>
    </location>
</feature>
<feature type="transmembrane region" description="Helical" evidence="2">
    <location>
        <begin position="508"/>
        <end position="530"/>
    </location>
</feature>
<feature type="region of interest" description="Disordered" evidence="1">
    <location>
        <begin position="604"/>
        <end position="629"/>
    </location>
</feature>